<proteinExistence type="predicted"/>
<evidence type="ECO:0000256" key="1">
    <source>
        <dbReference type="ARBA" id="ARBA00013260"/>
    </source>
</evidence>
<dbReference type="Gene3D" id="3.40.1490.10">
    <property type="entry name" value="Bit1"/>
    <property type="match status" value="1"/>
</dbReference>
<accession>A0ABP9CY69</accession>
<evidence type="ECO:0000256" key="3">
    <source>
        <dbReference type="ARBA" id="ARBA00048707"/>
    </source>
</evidence>
<dbReference type="InterPro" id="IPR023476">
    <property type="entry name" value="Pep_tRNA_hydro_II_dom_sf"/>
</dbReference>
<evidence type="ECO:0000313" key="4">
    <source>
        <dbReference type="EMBL" id="GAA4819104.1"/>
    </source>
</evidence>
<keyword evidence="5" id="KW-1185">Reference proteome</keyword>
<dbReference type="EMBL" id="BAABKQ010000001">
    <property type="protein sequence ID" value="GAA4819104.1"/>
    <property type="molecule type" value="Genomic_DNA"/>
</dbReference>
<reference evidence="5" key="1">
    <citation type="journal article" date="2019" name="Int. J. Syst. Evol. Microbiol.">
        <title>The Global Catalogue of Microorganisms (GCM) 10K type strain sequencing project: providing services to taxonomists for standard genome sequencing and annotation.</title>
        <authorList>
            <consortium name="The Broad Institute Genomics Platform"/>
            <consortium name="The Broad Institute Genome Sequencing Center for Infectious Disease"/>
            <person name="Wu L."/>
            <person name="Ma J."/>
        </authorList>
    </citation>
    <scope>NUCLEOTIDE SEQUENCE [LARGE SCALE GENOMIC DNA]</scope>
    <source>
        <strain evidence="5">JCM 18542</strain>
    </source>
</reference>
<keyword evidence="2 4" id="KW-0378">Hydrolase</keyword>
<dbReference type="SUPFAM" id="SSF102462">
    <property type="entry name" value="Peptidyl-tRNA hydrolase II"/>
    <property type="match status" value="1"/>
</dbReference>
<dbReference type="Pfam" id="PF01981">
    <property type="entry name" value="PTH2"/>
    <property type="match status" value="1"/>
</dbReference>
<dbReference type="InterPro" id="IPR002833">
    <property type="entry name" value="PTH2"/>
</dbReference>
<organism evidence="4 5">
    <name type="scientific">Tomitella cavernea</name>
    <dbReference type="NCBI Taxonomy" id="1387982"/>
    <lineage>
        <taxon>Bacteria</taxon>
        <taxon>Bacillati</taxon>
        <taxon>Actinomycetota</taxon>
        <taxon>Actinomycetes</taxon>
        <taxon>Mycobacteriales</taxon>
        <taxon>Tomitella</taxon>
    </lineage>
</organism>
<sequence>MTGTDAGDGRSVVQKAWQWLRGDVRSPQQAHQAVLTNTFEARHGVLARGYGSAADPAEPSDVLAMQVVLHIEKRDPPARSDLLAAAATAAVALCLDERSGPGGEWGSAVHAWVSARIRKVTRRARGKQWEDVQALPGITAACGGAEARALVPGPVGQLDPRVKKLQISGTDLPDDDPDRPAAKLPVIWIDAALGMSTGKAAAQAGHAAMILAGAMTFEQVRNWARHDYACSVRDAPPEQWARLQEQVREGEAVAVRDAGFTEVAPGSMTVIAELHGLP</sequence>
<gene>
    <name evidence="4" type="ORF">GCM10023353_28260</name>
</gene>
<dbReference type="GO" id="GO:0016787">
    <property type="term" value="F:hydrolase activity"/>
    <property type="evidence" value="ECO:0007669"/>
    <property type="project" value="UniProtKB-KW"/>
</dbReference>
<evidence type="ECO:0000313" key="5">
    <source>
        <dbReference type="Proteomes" id="UP001500839"/>
    </source>
</evidence>
<comment type="catalytic activity">
    <reaction evidence="3">
        <text>an N-acyl-L-alpha-aminoacyl-tRNA + H2O = an N-acyl-L-amino acid + a tRNA + H(+)</text>
        <dbReference type="Rhea" id="RHEA:54448"/>
        <dbReference type="Rhea" id="RHEA-COMP:10123"/>
        <dbReference type="Rhea" id="RHEA-COMP:13883"/>
        <dbReference type="ChEBI" id="CHEBI:15377"/>
        <dbReference type="ChEBI" id="CHEBI:15378"/>
        <dbReference type="ChEBI" id="CHEBI:59874"/>
        <dbReference type="ChEBI" id="CHEBI:78442"/>
        <dbReference type="ChEBI" id="CHEBI:138191"/>
        <dbReference type="EC" id="3.1.1.29"/>
    </reaction>
</comment>
<dbReference type="EC" id="3.1.1.29" evidence="1"/>
<protein>
    <recommendedName>
        <fullName evidence="1">peptidyl-tRNA hydrolase</fullName>
        <ecNumber evidence="1">3.1.1.29</ecNumber>
    </recommendedName>
</protein>
<name>A0ABP9CY69_9ACTN</name>
<evidence type="ECO:0000256" key="2">
    <source>
        <dbReference type="ARBA" id="ARBA00022801"/>
    </source>
</evidence>
<dbReference type="Proteomes" id="UP001500839">
    <property type="component" value="Unassembled WGS sequence"/>
</dbReference>
<comment type="caution">
    <text evidence="4">The sequence shown here is derived from an EMBL/GenBank/DDBJ whole genome shotgun (WGS) entry which is preliminary data.</text>
</comment>